<feature type="transmembrane region" description="Helical" evidence="5">
    <location>
        <begin position="187"/>
        <end position="207"/>
    </location>
</feature>
<dbReference type="OrthoDB" id="6134459at2759"/>
<evidence type="ECO:0000313" key="7">
    <source>
        <dbReference type="EMBL" id="CAH1790659.1"/>
    </source>
</evidence>
<comment type="caution">
    <text evidence="7">The sequence shown here is derived from an EMBL/GenBank/DDBJ whole genome shotgun (WGS) entry which is preliminary data.</text>
</comment>
<dbReference type="PROSITE" id="PS50261">
    <property type="entry name" value="G_PROTEIN_RECEP_F2_4"/>
    <property type="match status" value="1"/>
</dbReference>
<dbReference type="SUPFAM" id="SSF81321">
    <property type="entry name" value="Family A G protein-coupled receptor-like"/>
    <property type="match status" value="1"/>
</dbReference>
<dbReference type="EMBL" id="CAIIXF020000008">
    <property type="protein sequence ID" value="CAH1790659.1"/>
    <property type="molecule type" value="Genomic_DNA"/>
</dbReference>
<dbReference type="Proteomes" id="UP000749559">
    <property type="component" value="Unassembled WGS sequence"/>
</dbReference>
<feature type="transmembrane region" description="Helical" evidence="5">
    <location>
        <begin position="337"/>
        <end position="362"/>
    </location>
</feature>
<dbReference type="InterPro" id="IPR053231">
    <property type="entry name" value="GPCR_LN-TM7"/>
</dbReference>
<dbReference type="InterPro" id="IPR017981">
    <property type="entry name" value="GPCR_2-like_7TM"/>
</dbReference>
<protein>
    <recommendedName>
        <fullName evidence="6">G-protein coupled receptors family 2 profile 2 domain-containing protein</fullName>
    </recommendedName>
</protein>
<dbReference type="GO" id="GO:0004930">
    <property type="term" value="F:G protein-coupled receptor activity"/>
    <property type="evidence" value="ECO:0007669"/>
    <property type="project" value="InterPro"/>
</dbReference>
<evidence type="ECO:0000313" key="8">
    <source>
        <dbReference type="Proteomes" id="UP000749559"/>
    </source>
</evidence>
<feature type="domain" description="G-protein coupled receptors family 2 profile 2" evidence="6">
    <location>
        <begin position="154"/>
        <end position="431"/>
    </location>
</feature>
<evidence type="ECO:0000256" key="5">
    <source>
        <dbReference type="SAM" id="Phobius"/>
    </source>
</evidence>
<evidence type="ECO:0000256" key="2">
    <source>
        <dbReference type="ARBA" id="ARBA00022692"/>
    </source>
</evidence>
<feature type="transmembrane region" description="Helical" evidence="5">
    <location>
        <begin position="260"/>
        <end position="280"/>
    </location>
</feature>
<feature type="transmembrane region" description="Helical" evidence="5">
    <location>
        <begin position="382"/>
        <end position="402"/>
    </location>
</feature>
<reference evidence="7" key="1">
    <citation type="submission" date="2022-03" db="EMBL/GenBank/DDBJ databases">
        <authorList>
            <person name="Martin C."/>
        </authorList>
    </citation>
    <scope>NUCLEOTIDE SEQUENCE</scope>
</reference>
<keyword evidence="4 5" id="KW-0472">Membrane</keyword>
<name>A0A8S4PAI7_OWEFU</name>
<feature type="transmembrane region" description="Helical" evidence="5">
    <location>
        <begin position="408"/>
        <end position="430"/>
    </location>
</feature>
<evidence type="ECO:0000259" key="6">
    <source>
        <dbReference type="PROSITE" id="PS50261"/>
    </source>
</evidence>
<feature type="transmembrane region" description="Helical" evidence="5">
    <location>
        <begin position="153"/>
        <end position="175"/>
    </location>
</feature>
<dbReference type="Gene3D" id="1.20.1070.10">
    <property type="entry name" value="Rhodopsin 7-helix transmembrane proteins"/>
    <property type="match status" value="1"/>
</dbReference>
<dbReference type="Pfam" id="PF00002">
    <property type="entry name" value="7tm_2"/>
    <property type="match status" value="1"/>
</dbReference>
<evidence type="ECO:0000256" key="3">
    <source>
        <dbReference type="ARBA" id="ARBA00022989"/>
    </source>
</evidence>
<dbReference type="CDD" id="cd15039">
    <property type="entry name" value="7tmB3_Methuselah-like"/>
    <property type="match status" value="1"/>
</dbReference>
<keyword evidence="3 5" id="KW-1133">Transmembrane helix</keyword>
<comment type="subcellular location">
    <subcellularLocation>
        <location evidence="1">Membrane</location>
        <topology evidence="1">Multi-pass membrane protein</topology>
    </subcellularLocation>
</comment>
<evidence type="ECO:0000256" key="1">
    <source>
        <dbReference type="ARBA" id="ARBA00004141"/>
    </source>
</evidence>
<evidence type="ECO:0000256" key="4">
    <source>
        <dbReference type="ARBA" id="ARBA00023136"/>
    </source>
</evidence>
<dbReference type="GO" id="GO:0016020">
    <property type="term" value="C:membrane"/>
    <property type="evidence" value="ECO:0007669"/>
    <property type="project" value="UniProtKB-SubCell"/>
</dbReference>
<gene>
    <name evidence="7" type="ORF">OFUS_LOCUS15836</name>
</gene>
<accession>A0A8S4PAI7</accession>
<dbReference type="PANTHER" id="PTHR45902">
    <property type="entry name" value="LATROPHILIN RECEPTOR-LIKE PROTEIN A"/>
    <property type="match status" value="1"/>
</dbReference>
<organism evidence="7 8">
    <name type="scientific">Owenia fusiformis</name>
    <name type="common">Polychaete worm</name>
    <dbReference type="NCBI Taxonomy" id="6347"/>
    <lineage>
        <taxon>Eukaryota</taxon>
        <taxon>Metazoa</taxon>
        <taxon>Spiralia</taxon>
        <taxon>Lophotrochozoa</taxon>
        <taxon>Annelida</taxon>
        <taxon>Polychaeta</taxon>
        <taxon>Sedentaria</taxon>
        <taxon>Canalipalpata</taxon>
        <taxon>Sabellida</taxon>
        <taxon>Oweniida</taxon>
        <taxon>Oweniidae</taxon>
        <taxon>Owenia</taxon>
    </lineage>
</organism>
<dbReference type="GO" id="GO:0007166">
    <property type="term" value="P:cell surface receptor signaling pathway"/>
    <property type="evidence" value="ECO:0007669"/>
    <property type="project" value="InterPro"/>
</dbReference>
<keyword evidence="2 5" id="KW-0812">Transmembrane</keyword>
<dbReference type="AlphaFoldDB" id="A0A8S4PAI7"/>
<proteinExistence type="predicted"/>
<feature type="transmembrane region" description="Helical" evidence="5">
    <location>
        <begin position="219"/>
        <end position="240"/>
    </location>
</feature>
<dbReference type="InterPro" id="IPR000832">
    <property type="entry name" value="GPCR_2_secretin-like"/>
</dbReference>
<keyword evidence="8" id="KW-1185">Reference proteome</keyword>
<sequence length="515" mass="57927">MEPLTASFEYTVLGEVQSIIDTSSEFISDLSFALDASETLTRRLVGNISYSFSKDYDTDDKRLNGVFVAKFKVKLPITTNLTLHEFHNETVDAIINSTKEEHSSSGDKDSDFDTLTICIDLVNFVTCYDWLNGTFLNQTQNRVKKVGLQSTEIMGLVTIICLTLSIISMLIRLIFQTFISIYHSFAGKIQFCFVSSLCVSHILYLIGPLVMDVPSLCKAIGILIHYFFLVSFTWMAIIALDMYLTFRSTLRNSKGWKRILLYVFIAMFLPVIIISVAVTLDHGTRFKPFYGNSVSDSADSEFGTVKPVPSTPNLESRASNMDANVQTCQMSNPYATLLFFACPLGVMIVFNTIMYILTVFSLKSTWKQTKMVSNGNNFHLDVYIKLFIIMGFTWIFGFIAPFVHNEAIIYVFIVLNASQGVFIFITSVCTKAVLYEIKSKCLTFKKSGQRTLNYSVRTNVVNGKTKYVLNGIRSKYMTGMKGSLGTNVNFSLRTNVVNGRTTKLQEDHDVNSTSL</sequence>
<dbReference type="PANTHER" id="PTHR45902:SF4">
    <property type="entry name" value="G-PROTEIN COUPLED RECEPTORS FAMILY 2 PROFILE 2 DOMAIN-CONTAINING PROTEIN"/>
    <property type="match status" value="1"/>
</dbReference>